<keyword evidence="2" id="KW-1185">Reference proteome</keyword>
<sequence>MKSPQSTYQIRYNGTGIGVVFLVHGGRLTGGTQRQSSVMPFGYIVKCRLRKSCETHLFLYSAVRRRLDLQLHERSGLDSAEMDMYDSDFISQGFFSSFSLCDVDNISVCVYLQCHIFVVFLYLTAWPPHIHGHIPWEGKREGRNNDAQVRNEASLINPSFDVVVKTQRIGILIPSLAVESSVMELWSSDAYDGFTLYAGHFSLPIYSWSTFDVTVGEYSDSFKSSGGLPGTCS</sequence>
<proteinExistence type="predicted"/>
<evidence type="ECO:0000313" key="2">
    <source>
        <dbReference type="Proteomes" id="UP000219338"/>
    </source>
</evidence>
<accession>A0A284S2K4</accession>
<dbReference type="EMBL" id="FUEG01000027">
    <property type="protein sequence ID" value="SJL15251.1"/>
    <property type="molecule type" value="Genomic_DNA"/>
</dbReference>
<dbReference type="AlphaFoldDB" id="A0A284S2K4"/>
<evidence type="ECO:0000313" key="1">
    <source>
        <dbReference type="EMBL" id="SJL15251.1"/>
    </source>
</evidence>
<protein>
    <submittedName>
        <fullName evidence="1">Uncharacterized protein</fullName>
    </submittedName>
</protein>
<dbReference type="STRING" id="47428.A0A284S2K4"/>
<name>A0A284S2K4_ARMOS</name>
<reference evidence="2" key="1">
    <citation type="journal article" date="2017" name="Nat. Ecol. Evol.">
        <title>Genome expansion and lineage-specific genetic innovations in the forest pathogenic fungi Armillaria.</title>
        <authorList>
            <person name="Sipos G."/>
            <person name="Prasanna A.N."/>
            <person name="Walter M.C."/>
            <person name="O'Connor E."/>
            <person name="Balint B."/>
            <person name="Krizsan K."/>
            <person name="Kiss B."/>
            <person name="Hess J."/>
            <person name="Varga T."/>
            <person name="Slot J."/>
            <person name="Riley R."/>
            <person name="Boka B."/>
            <person name="Rigling D."/>
            <person name="Barry K."/>
            <person name="Lee J."/>
            <person name="Mihaltcheva S."/>
            <person name="LaButti K."/>
            <person name="Lipzen A."/>
            <person name="Waldron R."/>
            <person name="Moloney N.M."/>
            <person name="Sperisen C."/>
            <person name="Kredics L."/>
            <person name="Vagvoelgyi C."/>
            <person name="Patrignani A."/>
            <person name="Fitzpatrick D."/>
            <person name="Nagy I."/>
            <person name="Doyle S."/>
            <person name="Anderson J.B."/>
            <person name="Grigoriev I.V."/>
            <person name="Gueldener U."/>
            <person name="Muensterkoetter M."/>
            <person name="Nagy L.G."/>
        </authorList>
    </citation>
    <scope>NUCLEOTIDE SEQUENCE [LARGE SCALE GENOMIC DNA]</scope>
    <source>
        <strain evidence="2">C18/9</strain>
    </source>
</reference>
<organism evidence="1 2">
    <name type="scientific">Armillaria ostoyae</name>
    <name type="common">Armillaria root rot fungus</name>
    <dbReference type="NCBI Taxonomy" id="47428"/>
    <lineage>
        <taxon>Eukaryota</taxon>
        <taxon>Fungi</taxon>
        <taxon>Dikarya</taxon>
        <taxon>Basidiomycota</taxon>
        <taxon>Agaricomycotina</taxon>
        <taxon>Agaricomycetes</taxon>
        <taxon>Agaricomycetidae</taxon>
        <taxon>Agaricales</taxon>
        <taxon>Marasmiineae</taxon>
        <taxon>Physalacriaceae</taxon>
        <taxon>Armillaria</taxon>
    </lineage>
</organism>
<dbReference type="Proteomes" id="UP000219338">
    <property type="component" value="Unassembled WGS sequence"/>
</dbReference>
<dbReference type="OrthoDB" id="5985073at2759"/>
<gene>
    <name evidence="1" type="ORF">ARMOST_18739</name>
</gene>